<feature type="non-terminal residue" evidence="1">
    <location>
        <position position="65"/>
    </location>
</feature>
<gene>
    <name evidence="1" type="ORF">DERYTH_LOCUS18934</name>
</gene>
<sequence>MSHDSIMTITESSAHTVTDYMNFYRDLVGFNIHNEQNLIGGPGIIVDVDESLFSSRKYNRSHQVE</sequence>
<comment type="caution">
    <text evidence="1">The sequence shown here is derived from an EMBL/GenBank/DDBJ whole genome shotgun (WGS) entry which is preliminary data.</text>
</comment>
<name>A0A9N9JBB0_9GLOM</name>
<dbReference type="AlphaFoldDB" id="A0A9N9JBB0"/>
<dbReference type="OrthoDB" id="5598606at2759"/>
<dbReference type="EMBL" id="CAJVPY010019971">
    <property type="protein sequence ID" value="CAG8773663.1"/>
    <property type="molecule type" value="Genomic_DNA"/>
</dbReference>
<organism evidence="1 2">
    <name type="scientific">Dentiscutata erythropus</name>
    <dbReference type="NCBI Taxonomy" id="1348616"/>
    <lineage>
        <taxon>Eukaryota</taxon>
        <taxon>Fungi</taxon>
        <taxon>Fungi incertae sedis</taxon>
        <taxon>Mucoromycota</taxon>
        <taxon>Glomeromycotina</taxon>
        <taxon>Glomeromycetes</taxon>
        <taxon>Diversisporales</taxon>
        <taxon>Gigasporaceae</taxon>
        <taxon>Dentiscutata</taxon>
    </lineage>
</organism>
<proteinExistence type="predicted"/>
<accession>A0A9N9JBB0</accession>
<protein>
    <submittedName>
        <fullName evidence="1">7352_t:CDS:1</fullName>
    </submittedName>
</protein>
<reference evidence="1" key="1">
    <citation type="submission" date="2021-06" db="EMBL/GenBank/DDBJ databases">
        <authorList>
            <person name="Kallberg Y."/>
            <person name="Tangrot J."/>
            <person name="Rosling A."/>
        </authorList>
    </citation>
    <scope>NUCLEOTIDE SEQUENCE</scope>
    <source>
        <strain evidence="1">MA453B</strain>
    </source>
</reference>
<evidence type="ECO:0000313" key="2">
    <source>
        <dbReference type="Proteomes" id="UP000789405"/>
    </source>
</evidence>
<keyword evidence="2" id="KW-1185">Reference proteome</keyword>
<dbReference type="Proteomes" id="UP000789405">
    <property type="component" value="Unassembled WGS sequence"/>
</dbReference>
<evidence type="ECO:0000313" key="1">
    <source>
        <dbReference type="EMBL" id="CAG8773663.1"/>
    </source>
</evidence>